<feature type="compositionally biased region" description="Polar residues" evidence="1">
    <location>
        <begin position="39"/>
        <end position="55"/>
    </location>
</feature>
<dbReference type="EMBL" id="JBEFKJ010000010">
    <property type="protein sequence ID" value="KAL2044037.1"/>
    <property type="molecule type" value="Genomic_DNA"/>
</dbReference>
<organism evidence="2 3">
    <name type="scientific">Stereocaulon virgatum</name>
    <dbReference type="NCBI Taxonomy" id="373712"/>
    <lineage>
        <taxon>Eukaryota</taxon>
        <taxon>Fungi</taxon>
        <taxon>Dikarya</taxon>
        <taxon>Ascomycota</taxon>
        <taxon>Pezizomycotina</taxon>
        <taxon>Lecanoromycetes</taxon>
        <taxon>OSLEUM clade</taxon>
        <taxon>Lecanoromycetidae</taxon>
        <taxon>Lecanorales</taxon>
        <taxon>Lecanorineae</taxon>
        <taxon>Stereocaulaceae</taxon>
        <taxon>Stereocaulon</taxon>
    </lineage>
</organism>
<evidence type="ECO:0000256" key="1">
    <source>
        <dbReference type="SAM" id="MobiDB-lite"/>
    </source>
</evidence>
<protein>
    <recommendedName>
        <fullName evidence="4">F-box domain-containing protein</fullName>
    </recommendedName>
</protein>
<reference evidence="2 3" key="1">
    <citation type="submission" date="2024-09" db="EMBL/GenBank/DDBJ databases">
        <title>Rethinking Asexuality: The Enigmatic Case of Functional Sexual Genes in Lepraria (Stereocaulaceae).</title>
        <authorList>
            <person name="Doellman M."/>
            <person name="Sun Y."/>
            <person name="Barcenas-Pena A."/>
            <person name="Lumbsch H.T."/>
            <person name="Grewe F."/>
        </authorList>
    </citation>
    <scope>NUCLEOTIDE SEQUENCE [LARGE SCALE GENOMIC DNA]</scope>
    <source>
        <strain evidence="2 3">Mercado 3170</strain>
    </source>
</reference>
<feature type="compositionally biased region" description="Polar residues" evidence="1">
    <location>
        <begin position="72"/>
        <end position="97"/>
    </location>
</feature>
<proteinExistence type="predicted"/>
<dbReference type="InterPro" id="IPR032675">
    <property type="entry name" value="LRR_dom_sf"/>
</dbReference>
<evidence type="ECO:0000313" key="3">
    <source>
        <dbReference type="Proteomes" id="UP001590950"/>
    </source>
</evidence>
<dbReference type="Gene3D" id="3.80.10.10">
    <property type="entry name" value="Ribonuclease Inhibitor"/>
    <property type="match status" value="1"/>
</dbReference>
<dbReference type="Proteomes" id="UP001590950">
    <property type="component" value="Unassembled WGS sequence"/>
</dbReference>
<feature type="region of interest" description="Disordered" evidence="1">
    <location>
        <begin position="39"/>
        <end position="110"/>
    </location>
</feature>
<dbReference type="SUPFAM" id="SSF52047">
    <property type="entry name" value="RNI-like"/>
    <property type="match status" value="1"/>
</dbReference>
<feature type="compositionally biased region" description="Low complexity" evidence="1">
    <location>
        <begin position="56"/>
        <end position="71"/>
    </location>
</feature>
<comment type="caution">
    <text evidence="2">The sequence shown here is derived from an EMBL/GenBank/DDBJ whole genome shotgun (WGS) entry which is preliminary data.</text>
</comment>
<evidence type="ECO:0000313" key="2">
    <source>
        <dbReference type="EMBL" id="KAL2044037.1"/>
    </source>
</evidence>
<sequence>MKDRLEPGEAPSKLGQIWDPTIGAFRAQRLPLALSKSSVPANTMNSTTNGQQFPGPSTSPSYVSTASSPTSFGTNRTVSSTPTSWDSLGSQNSTYSGQMRARSKAPSRAMPQNWPPEIYECILQQLKAFHEDPRSQSCQTCYMRDLCSLSLTSRGWDKAVVKRLYDRIHIVGHDSKENVKKYKMKAGVRLKLLRRTLRERTFLAQYVRELKAPRVQPDCHSIGKDMINIVASIVMACPNLERLVGFYAIYGHEFDRLTHALSTRRKLKEYLWLIGENAAITQRSHRQLAPGLMDPEQKASFVNYHTAWSALTTLILHSPNQGILEKDIFVNAKTASQSQDPRKLRGPGILHRLPSLKHLCISSFDMDDFDDFILQHLPALESLRLQDLEGVTFWGLSEYSRTRNAFSLRSLALVNVDITYISAISNLLLHLKNLKRFTLVQDTSPEVAEGEIVIHPIIASNQLEYLHWEIPVPGTANPNLAASIRAKGFPRLRTLRAPCDHDGILQALCKPRAQCELPSDWSSRFLNDLPPNSLRAARGAAQERIEQAWTKVQFRVIVEEDGTAHEIFDFQGFIGTIGSKVSYSLEPDVLGSDKALVDFEDLVGGREDVGGKNFCRGGWNANHSGGNKWWQHAQRPRYRPVELAKFF</sequence>
<accession>A0ABR4ADX8</accession>
<gene>
    <name evidence="2" type="ORF">N7G274_003558</name>
</gene>
<evidence type="ECO:0008006" key="4">
    <source>
        <dbReference type="Google" id="ProtNLM"/>
    </source>
</evidence>
<keyword evidence="3" id="KW-1185">Reference proteome</keyword>
<name>A0ABR4ADX8_9LECA</name>